<feature type="compositionally biased region" description="Low complexity" evidence="10">
    <location>
        <begin position="103"/>
        <end position="123"/>
    </location>
</feature>
<dbReference type="Gene3D" id="3.30.200.20">
    <property type="entry name" value="Phosphorylase Kinase, domain 1"/>
    <property type="match status" value="1"/>
</dbReference>
<dbReference type="GO" id="GO:0005524">
    <property type="term" value="F:ATP binding"/>
    <property type="evidence" value="ECO:0007669"/>
    <property type="project" value="UniProtKB-UniRule"/>
</dbReference>
<feature type="region of interest" description="Disordered" evidence="10">
    <location>
        <begin position="141"/>
        <end position="166"/>
    </location>
</feature>
<dbReference type="InterPro" id="IPR017441">
    <property type="entry name" value="Protein_kinase_ATP_BS"/>
</dbReference>
<feature type="region of interest" description="Disordered" evidence="10">
    <location>
        <begin position="1"/>
        <end position="127"/>
    </location>
</feature>
<dbReference type="GO" id="GO:0071474">
    <property type="term" value="P:cellular hyperosmotic response"/>
    <property type="evidence" value="ECO:0007669"/>
    <property type="project" value="TreeGrafter"/>
</dbReference>
<feature type="compositionally biased region" description="Polar residues" evidence="10">
    <location>
        <begin position="149"/>
        <end position="166"/>
    </location>
</feature>
<protein>
    <recommendedName>
        <fullName evidence="8">mitogen-activated protein kinase kinase</fullName>
        <ecNumber evidence="8">2.7.12.2</ecNumber>
    </recommendedName>
</protein>
<evidence type="ECO:0000259" key="11">
    <source>
        <dbReference type="PROSITE" id="PS50011"/>
    </source>
</evidence>
<dbReference type="GeneID" id="39584685"/>
<dbReference type="EC" id="2.7.12.2" evidence="8"/>
<sequence length="603" mass="63472">MASTAPDAPPPPRSRSPSPPPLDKLTLESSIAARLPPAASSPTRPQVQMTESAPILPYHSPTSPISPAASPSSTLARAQQTRPTPGLPGASAGSPALARPPLGGVRPPAGRGMPGPMGMRAPASMGQMQTRLPPSLQAKMNKLAAQRSGAPSPTTSNGMGPSPQATSMGALLRSQAMRAAQPGGTTGPNAGPLGLAARRTMGRPALNLSAPPTGLPGRAGGIAGRRGPPGGLSLAQMGGGATHEASDSSKFSDFKKIMDPSGSLKFSKAVLHSGGVDFGDGQSFKINMDEMEVLGELGKGNYGSVQKVFHRPTGVMMAMKEIRLELDESKLNGIIMELDILHRAVAPEIVEFYGAFTIESCVYYCMEFMDAGSLDKLTGVRALPAKTATANDTAAPAEPHVPEPVLRRITAAIVRGLRFLKDELQIMHRDVKPTNVLMNSKGEVKLCDFGVSGQLEKSLAKTNIGCQSYMAPERIKGESQNQVSTYTVSSDVWSVGLSIIEIATGTYPYPPETFANVFAQLTAIVNGAAPTLPDTYSAEARDFVAKCLLKDPNTRPTYAQLLEHPFLAGTHADDDIDMAAWVTGQMEMYANRQVVPLAHVEIE</sequence>
<dbReference type="Gene3D" id="1.10.510.10">
    <property type="entry name" value="Transferase(Phosphotransferase) domain 1"/>
    <property type="match status" value="1"/>
</dbReference>
<dbReference type="RefSeq" id="XP_028479838.1">
    <property type="nucleotide sequence ID" value="XM_028615981.1"/>
</dbReference>
<dbReference type="InterPro" id="IPR011009">
    <property type="entry name" value="Kinase-like_dom_sf"/>
</dbReference>
<evidence type="ECO:0000256" key="9">
    <source>
        <dbReference type="PROSITE-ProRule" id="PRU10141"/>
    </source>
</evidence>
<evidence type="ECO:0000256" key="7">
    <source>
        <dbReference type="ARBA" id="ARBA00038035"/>
    </source>
</evidence>
<feature type="binding site" evidence="9">
    <location>
        <position position="320"/>
    </location>
    <ligand>
        <name>ATP</name>
        <dbReference type="ChEBI" id="CHEBI:30616"/>
    </ligand>
</feature>
<dbReference type="GO" id="GO:0005737">
    <property type="term" value="C:cytoplasm"/>
    <property type="evidence" value="ECO:0007669"/>
    <property type="project" value="UniProtKB-ARBA"/>
</dbReference>
<reference evidence="12 13" key="1">
    <citation type="submission" date="2018-11" db="EMBL/GenBank/DDBJ databases">
        <title>Genome sequence of Apiotrichum porosum DSM 27194.</title>
        <authorList>
            <person name="Aliyu H."/>
            <person name="Gorte O."/>
            <person name="Ochsenreither K."/>
        </authorList>
    </citation>
    <scope>NUCLEOTIDE SEQUENCE [LARGE SCALE GENOMIC DNA]</scope>
    <source>
        <strain evidence="12 13">DSM 27194</strain>
    </source>
</reference>
<keyword evidence="1" id="KW-0723">Serine/threonine-protein kinase</keyword>
<dbReference type="SUPFAM" id="SSF56112">
    <property type="entry name" value="Protein kinase-like (PK-like)"/>
    <property type="match status" value="1"/>
</dbReference>
<dbReference type="GO" id="GO:0004708">
    <property type="term" value="F:MAP kinase kinase activity"/>
    <property type="evidence" value="ECO:0007669"/>
    <property type="project" value="UniProtKB-EC"/>
</dbReference>
<dbReference type="PANTHER" id="PTHR48013">
    <property type="entry name" value="DUAL SPECIFICITY MITOGEN-ACTIVATED PROTEIN KINASE KINASE 5-RELATED"/>
    <property type="match status" value="1"/>
</dbReference>
<dbReference type="FunFam" id="3.30.200.20:FF:000341">
    <property type="entry name" value="MAP kinase kinase PBS2"/>
    <property type="match status" value="1"/>
</dbReference>
<evidence type="ECO:0000256" key="5">
    <source>
        <dbReference type="ARBA" id="ARBA00022777"/>
    </source>
</evidence>
<keyword evidence="5" id="KW-0418">Kinase</keyword>
<dbReference type="Pfam" id="PF00069">
    <property type="entry name" value="Pkinase"/>
    <property type="match status" value="1"/>
</dbReference>
<dbReference type="GO" id="GO:0004674">
    <property type="term" value="F:protein serine/threonine kinase activity"/>
    <property type="evidence" value="ECO:0007669"/>
    <property type="project" value="UniProtKB-KW"/>
</dbReference>
<feature type="compositionally biased region" description="Pro residues" evidence="10">
    <location>
        <begin position="7"/>
        <end position="22"/>
    </location>
</feature>
<comment type="similarity">
    <text evidence="7">Belongs to the protein kinase superfamily. STE Ser/Thr protein kinase family. MAP kinase kinase subfamily.</text>
</comment>
<dbReference type="AlphaFoldDB" id="A0A427Y915"/>
<comment type="caution">
    <text evidence="12">The sequence shown here is derived from an EMBL/GenBank/DDBJ whole genome shotgun (WGS) entry which is preliminary data.</text>
</comment>
<keyword evidence="3" id="KW-0808">Transferase</keyword>
<keyword evidence="4 9" id="KW-0547">Nucleotide-binding</keyword>
<feature type="region of interest" description="Disordered" evidence="10">
    <location>
        <begin position="204"/>
        <end position="248"/>
    </location>
</feature>
<dbReference type="PROSITE" id="PS00107">
    <property type="entry name" value="PROTEIN_KINASE_ATP"/>
    <property type="match status" value="1"/>
</dbReference>
<dbReference type="EMBL" id="RSCE01000001">
    <property type="protein sequence ID" value="RSH87630.1"/>
    <property type="molecule type" value="Genomic_DNA"/>
</dbReference>
<evidence type="ECO:0000256" key="4">
    <source>
        <dbReference type="ARBA" id="ARBA00022741"/>
    </source>
</evidence>
<feature type="domain" description="Protein kinase" evidence="11">
    <location>
        <begin position="291"/>
        <end position="567"/>
    </location>
</feature>
<accession>A0A427Y915</accession>
<dbReference type="GO" id="GO:0032991">
    <property type="term" value="C:protein-containing complex"/>
    <property type="evidence" value="ECO:0007669"/>
    <property type="project" value="UniProtKB-ARBA"/>
</dbReference>
<dbReference type="PROSITE" id="PS50011">
    <property type="entry name" value="PROTEIN_KINASE_DOM"/>
    <property type="match status" value="1"/>
</dbReference>
<evidence type="ECO:0000313" key="13">
    <source>
        <dbReference type="Proteomes" id="UP000279236"/>
    </source>
</evidence>
<dbReference type="GO" id="GO:0038066">
    <property type="term" value="P:p38MAPK cascade"/>
    <property type="evidence" value="ECO:0007669"/>
    <property type="project" value="UniProtKB-ARBA"/>
</dbReference>
<dbReference type="PANTHER" id="PTHR48013:SF25">
    <property type="entry name" value="MAP KINASE KINASE PBS2"/>
    <property type="match status" value="1"/>
</dbReference>
<dbReference type="InterPro" id="IPR000719">
    <property type="entry name" value="Prot_kinase_dom"/>
</dbReference>
<evidence type="ECO:0000256" key="10">
    <source>
        <dbReference type="SAM" id="MobiDB-lite"/>
    </source>
</evidence>
<evidence type="ECO:0000313" key="12">
    <source>
        <dbReference type="EMBL" id="RSH87630.1"/>
    </source>
</evidence>
<proteinExistence type="inferred from homology"/>
<dbReference type="STRING" id="105984.A0A427Y915"/>
<keyword evidence="13" id="KW-1185">Reference proteome</keyword>
<feature type="compositionally biased region" description="Polar residues" evidence="10">
    <location>
        <begin position="40"/>
        <end position="51"/>
    </location>
</feature>
<feature type="compositionally biased region" description="Gly residues" evidence="10">
    <location>
        <begin position="217"/>
        <end position="230"/>
    </location>
</feature>
<feature type="compositionally biased region" description="Low complexity" evidence="10">
    <location>
        <begin position="60"/>
        <end position="74"/>
    </location>
</feature>
<keyword evidence="6 9" id="KW-0067">ATP-binding</keyword>
<gene>
    <name evidence="12" type="ORF">EHS24_000142</name>
</gene>
<organism evidence="12 13">
    <name type="scientific">Apiotrichum porosum</name>
    <dbReference type="NCBI Taxonomy" id="105984"/>
    <lineage>
        <taxon>Eukaryota</taxon>
        <taxon>Fungi</taxon>
        <taxon>Dikarya</taxon>
        <taxon>Basidiomycota</taxon>
        <taxon>Agaricomycotina</taxon>
        <taxon>Tremellomycetes</taxon>
        <taxon>Trichosporonales</taxon>
        <taxon>Trichosporonaceae</taxon>
        <taxon>Apiotrichum</taxon>
    </lineage>
</organism>
<dbReference type="PROSITE" id="PS00108">
    <property type="entry name" value="PROTEIN_KINASE_ST"/>
    <property type="match status" value="1"/>
</dbReference>
<dbReference type="Proteomes" id="UP000279236">
    <property type="component" value="Unassembled WGS sequence"/>
</dbReference>
<dbReference type="InterPro" id="IPR008271">
    <property type="entry name" value="Ser/Thr_kinase_AS"/>
</dbReference>
<dbReference type="OrthoDB" id="10252354at2759"/>
<evidence type="ECO:0000256" key="3">
    <source>
        <dbReference type="ARBA" id="ARBA00022679"/>
    </source>
</evidence>
<evidence type="ECO:0000256" key="2">
    <source>
        <dbReference type="ARBA" id="ARBA00022553"/>
    </source>
</evidence>
<dbReference type="SMART" id="SM00220">
    <property type="entry name" value="S_TKc"/>
    <property type="match status" value="1"/>
</dbReference>
<name>A0A427Y915_9TREE</name>
<evidence type="ECO:0000256" key="8">
    <source>
        <dbReference type="ARBA" id="ARBA00038999"/>
    </source>
</evidence>
<evidence type="ECO:0000256" key="6">
    <source>
        <dbReference type="ARBA" id="ARBA00022840"/>
    </source>
</evidence>
<evidence type="ECO:0000256" key="1">
    <source>
        <dbReference type="ARBA" id="ARBA00022527"/>
    </source>
</evidence>
<keyword evidence="2" id="KW-0597">Phosphoprotein</keyword>